<sequence>MIRVPECQTELDLVIVLDGSNSIYPWESVTLFLNRLLQNMDIGPQQTQVGIVQYGENVTHEFNLNTYTTTEDVLAAANAIVQRKGRQTMTALGIDTARKEAFTEARGARRGVQKVMVIVTDGESHDNFQLKRVIEDCENDNIQRYSIAILGSYNRGNLSTEKFIEEIKSIASQPTEKHFFNVSDEFALVNIVEALGERIFALEGSEPTASVLVARCAPGSDNTGATSSCGSTTAS</sequence>
<gene>
    <name evidence="1" type="primary">ITGA1_1</name>
    <name evidence="1" type="ORF">K3G42_011186</name>
</gene>
<accession>A0ACB8EPM5</accession>
<proteinExistence type="predicted"/>
<protein>
    <submittedName>
        <fullName evidence="1">Integrin alpha-1</fullName>
    </submittedName>
</protein>
<reference evidence="1" key="1">
    <citation type="submission" date="2021-08" db="EMBL/GenBank/DDBJ databases">
        <title>The first chromosome-level gecko genome reveals the dynamic sex chromosomes of Neotropical dwarf geckos (Sphaerodactylidae: Sphaerodactylus).</title>
        <authorList>
            <person name="Pinto B.J."/>
            <person name="Keating S.E."/>
            <person name="Gamble T."/>
        </authorList>
    </citation>
    <scope>NUCLEOTIDE SEQUENCE</scope>
    <source>
        <strain evidence="1">TG3544</strain>
    </source>
</reference>
<comment type="caution">
    <text evidence="1">The sequence shown here is derived from an EMBL/GenBank/DDBJ whole genome shotgun (WGS) entry which is preliminary data.</text>
</comment>
<keyword evidence="1" id="KW-0401">Integrin</keyword>
<evidence type="ECO:0000313" key="2">
    <source>
        <dbReference type="Proteomes" id="UP000827872"/>
    </source>
</evidence>
<keyword evidence="2" id="KW-1185">Reference proteome</keyword>
<dbReference type="Proteomes" id="UP000827872">
    <property type="component" value="Linkage Group LG07"/>
</dbReference>
<name>A0ACB8EPM5_9SAUR</name>
<evidence type="ECO:0000313" key="1">
    <source>
        <dbReference type="EMBL" id="KAH7994596.1"/>
    </source>
</evidence>
<organism evidence="1 2">
    <name type="scientific">Sphaerodactylus townsendi</name>
    <dbReference type="NCBI Taxonomy" id="933632"/>
    <lineage>
        <taxon>Eukaryota</taxon>
        <taxon>Metazoa</taxon>
        <taxon>Chordata</taxon>
        <taxon>Craniata</taxon>
        <taxon>Vertebrata</taxon>
        <taxon>Euteleostomi</taxon>
        <taxon>Lepidosauria</taxon>
        <taxon>Squamata</taxon>
        <taxon>Bifurcata</taxon>
        <taxon>Gekkota</taxon>
        <taxon>Sphaerodactylidae</taxon>
        <taxon>Sphaerodactylus</taxon>
    </lineage>
</organism>
<dbReference type="EMBL" id="CM037620">
    <property type="protein sequence ID" value="KAH7994596.1"/>
    <property type="molecule type" value="Genomic_DNA"/>
</dbReference>